<dbReference type="InterPro" id="IPR047278">
    <property type="entry name" value="DEN5A/B"/>
</dbReference>
<evidence type="ECO:0000259" key="1">
    <source>
        <dbReference type="PROSITE" id="PS50826"/>
    </source>
</evidence>
<dbReference type="EMBL" id="JBICBT010000391">
    <property type="protein sequence ID" value="KAL3115247.1"/>
    <property type="molecule type" value="Genomic_DNA"/>
</dbReference>
<gene>
    <name evidence="2" type="ORF">niasHT_010877</name>
</gene>
<feature type="domain" description="RUN" evidence="1">
    <location>
        <begin position="1"/>
        <end position="177"/>
    </location>
</feature>
<evidence type="ECO:0000313" key="3">
    <source>
        <dbReference type="Proteomes" id="UP001620626"/>
    </source>
</evidence>
<dbReference type="Gene3D" id="1.20.58.900">
    <property type="match status" value="1"/>
</dbReference>
<dbReference type="AlphaFoldDB" id="A0ABD2LJ54"/>
<accession>A0ABD2LJ54</accession>
<dbReference type="PROSITE" id="PS50826">
    <property type="entry name" value="RUN"/>
    <property type="match status" value="1"/>
</dbReference>
<dbReference type="InterPro" id="IPR037213">
    <property type="entry name" value="Run_dom_sf"/>
</dbReference>
<dbReference type="InterPro" id="IPR004012">
    <property type="entry name" value="Run_dom"/>
</dbReference>
<organism evidence="2 3">
    <name type="scientific">Heterodera trifolii</name>
    <dbReference type="NCBI Taxonomy" id="157864"/>
    <lineage>
        <taxon>Eukaryota</taxon>
        <taxon>Metazoa</taxon>
        <taxon>Ecdysozoa</taxon>
        <taxon>Nematoda</taxon>
        <taxon>Chromadorea</taxon>
        <taxon>Rhabditida</taxon>
        <taxon>Tylenchina</taxon>
        <taxon>Tylenchomorpha</taxon>
        <taxon>Tylenchoidea</taxon>
        <taxon>Heteroderidae</taxon>
        <taxon>Heteroderinae</taxon>
        <taxon>Heterodera</taxon>
    </lineage>
</organism>
<dbReference type="SUPFAM" id="SSF140741">
    <property type="entry name" value="RUN domain-like"/>
    <property type="match status" value="1"/>
</dbReference>
<keyword evidence="3" id="KW-1185">Reference proteome</keyword>
<dbReference type="PANTHER" id="PTHR46070:SF1">
    <property type="entry name" value="PINSTRIPE, ISOFORM A"/>
    <property type="match status" value="1"/>
</dbReference>
<dbReference type="PANTHER" id="PTHR46070">
    <property type="entry name" value="PINSTRIPE, ISOFORM A"/>
    <property type="match status" value="1"/>
</dbReference>
<comment type="caution">
    <text evidence="2">The sequence shown here is derived from an EMBL/GenBank/DDBJ whole genome shotgun (WGS) entry which is preliminary data.</text>
</comment>
<dbReference type="Proteomes" id="UP001620626">
    <property type="component" value="Unassembled WGS sequence"/>
</dbReference>
<sequence>MPDNNYHWFSQCPLAFINAVFSMHLNKLQVLEHRVGIAVNALTKHFLTSTDKDQQSRNAKLSTLLCSEDGGLLPSLDGILKFLCGSVNFSAPVNRKSSHKNNAHNAVGKEGKFHLFILFSLRDHILSGLLPLIAWTQVTSQLYDQSAFLRQPSKLSYLSKLISTLNEFQFLYEKSLLQGIEDI</sequence>
<dbReference type="SMART" id="SM00593">
    <property type="entry name" value="RUN"/>
    <property type="match status" value="1"/>
</dbReference>
<name>A0ABD2LJ54_9BILA</name>
<reference evidence="2 3" key="1">
    <citation type="submission" date="2024-10" db="EMBL/GenBank/DDBJ databases">
        <authorList>
            <person name="Kim D."/>
        </authorList>
    </citation>
    <scope>NUCLEOTIDE SEQUENCE [LARGE SCALE GENOMIC DNA]</scope>
    <source>
        <strain evidence="2">BH-2024</strain>
    </source>
</reference>
<evidence type="ECO:0000313" key="2">
    <source>
        <dbReference type="EMBL" id="KAL3115247.1"/>
    </source>
</evidence>
<protein>
    <recommendedName>
        <fullName evidence="1">RUN domain-containing protein</fullName>
    </recommendedName>
</protein>
<dbReference type="Pfam" id="PF02759">
    <property type="entry name" value="RUN"/>
    <property type="match status" value="1"/>
</dbReference>
<proteinExistence type="predicted"/>